<organism evidence="2 3">
    <name type="scientific">Actinophytocola gossypii</name>
    <dbReference type="NCBI Taxonomy" id="2812003"/>
    <lineage>
        <taxon>Bacteria</taxon>
        <taxon>Bacillati</taxon>
        <taxon>Actinomycetota</taxon>
        <taxon>Actinomycetes</taxon>
        <taxon>Pseudonocardiales</taxon>
        <taxon>Pseudonocardiaceae</taxon>
    </lineage>
</organism>
<dbReference type="Proteomes" id="UP001156441">
    <property type="component" value="Unassembled WGS sequence"/>
</dbReference>
<keyword evidence="3" id="KW-1185">Reference proteome</keyword>
<evidence type="ECO:0000313" key="2">
    <source>
        <dbReference type="EMBL" id="MCT2582500.1"/>
    </source>
</evidence>
<keyword evidence="1" id="KW-0812">Transmembrane</keyword>
<dbReference type="RefSeq" id="WP_260189847.1">
    <property type="nucleotide sequence ID" value="NZ_JAFFZE010000006.1"/>
</dbReference>
<sequence length="61" mass="6383">MFVPPRPTREFLLGDDGMTTVEYVIGALAAAALAGILIAVAGSETVMNKLADIIDRALSVH</sequence>
<accession>A0ABT2J3S6</accession>
<gene>
    <name evidence="2" type="ORF">JT362_05110</name>
</gene>
<feature type="transmembrane region" description="Helical" evidence="1">
    <location>
        <begin position="20"/>
        <end position="41"/>
    </location>
</feature>
<dbReference type="Pfam" id="PF14029">
    <property type="entry name" value="DUF4244"/>
    <property type="match status" value="1"/>
</dbReference>
<dbReference type="EMBL" id="JAFFZE010000006">
    <property type="protein sequence ID" value="MCT2582500.1"/>
    <property type="molecule type" value="Genomic_DNA"/>
</dbReference>
<keyword evidence="1" id="KW-1133">Transmembrane helix</keyword>
<reference evidence="2 3" key="1">
    <citation type="submission" date="2021-02" db="EMBL/GenBank/DDBJ databases">
        <title>Actinophytocola xerophila sp. nov., isolated from soil of cotton cropping field.</title>
        <authorList>
            <person name="Huang R."/>
            <person name="Chen X."/>
            <person name="Ge X."/>
            <person name="Liu W."/>
        </authorList>
    </citation>
    <scope>NUCLEOTIDE SEQUENCE [LARGE SCALE GENOMIC DNA]</scope>
    <source>
        <strain evidence="2 3">S1-96</strain>
    </source>
</reference>
<name>A0ABT2J3S6_9PSEU</name>
<evidence type="ECO:0000313" key="3">
    <source>
        <dbReference type="Proteomes" id="UP001156441"/>
    </source>
</evidence>
<protein>
    <submittedName>
        <fullName evidence="2">DUF4244 domain-containing protein</fullName>
    </submittedName>
</protein>
<comment type="caution">
    <text evidence="2">The sequence shown here is derived from an EMBL/GenBank/DDBJ whole genome shotgun (WGS) entry which is preliminary data.</text>
</comment>
<proteinExistence type="predicted"/>
<dbReference type="InterPro" id="IPR025338">
    <property type="entry name" value="DUF4244"/>
</dbReference>
<evidence type="ECO:0000256" key="1">
    <source>
        <dbReference type="SAM" id="Phobius"/>
    </source>
</evidence>
<keyword evidence="1" id="KW-0472">Membrane</keyword>